<feature type="transmembrane region" description="Helical" evidence="1">
    <location>
        <begin position="111"/>
        <end position="133"/>
    </location>
</feature>
<proteinExistence type="predicted"/>
<evidence type="ECO:0000256" key="1">
    <source>
        <dbReference type="SAM" id="Phobius"/>
    </source>
</evidence>
<evidence type="ECO:0000256" key="2">
    <source>
        <dbReference type="SAM" id="SignalP"/>
    </source>
</evidence>
<feature type="signal peptide" evidence="2">
    <location>
        <begin position="1"/>
        <end position="26"/>
    </location>
</feature>
<reference evidence="4" key="1">
    <citation type="submission" date="2017-09" db="EMBL/GenBank/DDBJ databases">
        <title>Depth-based differentiation of microbial function through sediment-hosted aquifers and enrichment of novel symbionts in the deep terrestrial subsurface.</title>
        <authorList>
            <person name="Probst A.J."/>
            <person name="Ladd B."/>
            <person name="Jarett J.K."/>
            <person name="Geller-Mcgrath D.E."/>
            <person name="Sieber C.M.K."/>
            <person name="Emerson J.B."/>
            <person name="Anantharaman K."/>
            <person name="Thomas B.C."/>
            <person name="Malmstrom R."/>
            <person name="Stieglmeier M."/>
            <person name="Klingl A."/>
            <person name="Woyke T."/>
            <person name="Ryan C.M."/>
            <person name="Banfield J.F."/>
        </authorList>
    </citation>
    <scope>NUCLEOTIDE SEQUENCE [LARGE SCALE GENOMIC DNA]</scope>
</reference>
<evidence type="ECO:0000313" key="4">
    <source>
        <dbReference type="Proteomes" id="UP000231183"/>
    </source>
</evidence>
<accession>A0A2M6W2K4</accession>
<keyword evidence="2" id="KW-0732">Signal</keyword>
<dbReference type="Proteomes" id="UP000231183">
    <property type="component" value="Unassembled WGS sequence"/>
</dbReference>
<feature type="chain" id="PRO_5014908650" evidence="2">
    <location>
        <begin position="27"/>
        <end position="200"/>
    </location>
</feature>
<sequence length="200" mass="21004">MKKTILIILLVISFSLALWPSADSWAGETANNPKFQTDFDNYLGLEQAANQAGIKNVPFANNTLALAAVANGIGVAMSFLGIIFFGLVMFAGFTWMTAAGASEQVEKAKKLLEGAVIGLVLVLSSYAITNFVFSRIIGAPSGSSTTPAGSVVDCAKATVGTICADNSVCDGKSACITKCEYEYGIKIQNQFGKCMEKTAC</sequence>
<comment type="caution">
    <text evidence="3">The sequence shown here is derived from an EMBL/GenBank/DDBJ whole genome shotgun (WGS) entry which is preliminary data.</text>
</comment>
<organism evidence="3 4">
    <name type="scientific">Candidatus Magasanikbacteria bacterium CG10_big_fil_rev_8_21_14_0_10_40_10</name>
    <dbReference type="NCBI Taxonomy" id="1974648"/>
    <lineage>
        <taxon>Bacteria</taxon>
        <taxon>Candidatus Magasanikiibacteriota</taxon>
    </lineage>
</organism>
<dbReference type="AlphaFoldDB" id="A0A2M6W2K4"/>
<name>A0A2M6W2K4_9BACT</name>
<dbReference type="EMBL" id="PFBX01000055">
    <property type="protein sequence ID" value="PIT87034.1"/>
    <property type="molecule type" value="Genomic_DNA"/>
</dbReference>
<keyword evidence="1" id="KW-0812">Transmembrane</keyword>
<evidence type="ECO:0000313" key="3">
    <source>
        <dbReference type="EMBL" id="PIT87034.1"/>
    </source>
</evidence>
<feature type="transmembrane region" description="Helical" evidence="1">
    <location>
        <begin position="64"/>
        <end position="90"/>
    </location>
</feature>
<keyword evidence="1" id="KW-0472">Membrane</keyword>
<gene>
    <name evidence="3" type="ORF">COU31_05100</name>
</gene>
<protein>
    <submittedName>
        <fullName evidence="3">Uncharacterized protein</fullName>
    </submittedName>
</protein>
<keyword evidence="1" id="KW-1133">Transmembrane helix</keyword>